<protein>
    <recommendedName>
        <fullName evidence="5">Membrane-associated protein</fullName>
    </recommendedName>
</protein>
<name>S9TGP8_9TRYP</name>
<keyword evidence="2" id="KW-0732">Signal</keyword>
<feature type="transmembrane region" description="Helical" evidence="1">
    <location>
        <begin position="404"/>
        <end position="426"/>
    </location>
</feature>
<evidence type="ECO:0000313" key="3">
    <source>
        <dbReference type="EMBL" id="EPY15518.1"/>
    </source>
</evidence>
<evidence type="ECO:0000256" key="1">
    <source>
        <dbReference type="SAM" id="Phobius"/>
    </source>
</evidence>
<keyword evidence="1" id="KW-0812">Transmembrane</keyword>
<dbReference type="AlphaFoldDB" id="S9TGP8"/>
<organism evidence="3 4">
    <name type="scientific">Strigomonas culicis</name>
    <dbReference type="NCBI Taxonomy" id="28005"/>
    <lineage>
        <taxon>Eukaryota</taxon>
        <taxon>Discoba</taxon>
        <taxon>Euglenozoa</taxon>
        <taxon>Kinetoplastea</taxon>
        <taxon>Metakinetoplastina</taxon>
        <taxon>Trypanosomatida</taxon>
        <taxon>Trypanosomatidae</taxon>
        <taxon>Strigomonadinae</taxon>
        <taxon>Strigomonas</taxon>
    </lineage>
</organism>
<sequence length="575" mass="62816">MKSWYNYVAFVSFCALSAFTVLLLTVCLTHAATTNSISGSFTVSSSSLNEVTYGVITMNNSVPQSVNTITGCTVTGNGPTFNGLSSSVSTTIPLFNLTMSTATVTSATIFRKGYFPPNSNYTHSYTTANMWGNTPIVIFKTLVSAKYVVIYVYETTATWNAENTGGSIVLVSGTLKRPIQRHSRLCAVHTYAKRAQHILHPQDSPCSATLDWMVMNRGLLAANKATCVDCTAENIWSEYATDFITATNYGVVCFSNFTSTESKLFRGAAASLKISSGANLLIYGTLMEGSVLKYDTGVTLGGMFMSPVIKLTANNVITNYLLDVYTMITGISSNTSAIHLVGSPSSAFCALPSWSSIWWKRTQCHCASRTHRAYCMPISGSALHYVNYNDTKHTCDKSVMCTGALVGIVVAPICFVLVVLIVELVICYSLRKKRQADDACPCSDTTSEICTAYELGYRIGSMCSRKNSQGPMSFHSSYLLNVLSRNSSHRQMSFRNDDPAHVSIWTKSQALTLRHNEEPFQHCGVMQMPQVVPRGSVMWQASSGEGNASQFSSDQMQYFDIERNEGLGENGYAIE</sequence>
<comment type="caution">
    <text evidence="3">The sequence shown here is derived from an EMBL/GenBank/DDBJ whole genome shotgun (WGS) entry which is preliminary data.</text>
</comment>
<gene>
    <name evidence="3" type="ORF">STCU_11958</name>
</gene>
<keyword evidence="1" id="KW-0472">Membrane</keyword>
<accession>S9TGP8</accession>
<feature type="signal peptide" evidence="2">
    <location>
        <begin position="1"/>
        <end position="31"/>
    </location>
</feature>
<reference evidence="3 4" key="1">
    <citation type="journal article" date="2013" name="PLoS ONE">
        <title>Predicting the Proteins of Angomonas deanei, Strigomonas culicis and Their Respective Endosymbionts Reveals New Aspects of the Trypanosomatidae Family.</title>
        <authorList>
            <person name="Motta M.C."/>
            <person name="Martins A.C."/>
            <person name="de Souza S.S."/>
            <person name="Catta-Preta C.M."/>
            <person name="Silva R."/>
            <person name="Klein C.C."/>
            <person name="de Almeida L.G."/>
            <person name="de Lima Cunha O."/>
            <person name="Ciapina L.P."/>
            <person name="Brocchi M."/>
            <person name="Colabardini A.C."/>
            <person name="de Araujo Lima B."/>
            <person name="Machado C.R."/>
            <person name="de Almeida Soares C.M."/>
            <person name="Probst C.M."/>
            <person name="de Menezes C.B."/>
            <person name="Thompson C.E."/>
            <person name="Bartholomeu D.C."/>
            <person name="Gradia D.F."/>
            <person name="Pavoni D.P."/>
            <person name="Grisard E.C."/>
            <person name="Fantinatti-Garboggini F."/>
            <person name="Marchini F.K."/>
            <person name="Rodrigues-Luiz G.F."/>
            <person name="Wagner G."/>
            <person name="Goldman G.H."/>
            <person name="Fietto J.L."/>
            <person name="Elias M.C."/>
            <person name="Goldman M.H."/>
            <person name="Sagot M.F."/>
            <person name="Pereira M."/>
            <person name="Stoco P.H."/>
            <person name="de Mendonca-Neto R.P."/>
            <person name="Teixeira S.M."/>
            <person name="Maciel T.E."/>
            <person name="de Oliveira Mendes T.A."/>
            <person name="Urmenyi T.P."/>
            <person name="de Souza W."/>
            <person name="Schenkman S."/>
            <person name="de Vasconcelos A.T."/>
        </authorList>
    </citation>
    <scope>NUCLEOTIDE SEQUENCE [LARGE SCALE GENOMIC DNA]</scope>
</reference>
<dbReference type="EMBL" id="ATMH01012008">
    <property type="protein sequence ID" value="EPY15518.1"/>
    <property type="molecule type" value="Genomic_DNA"/>
</dbReference>
<evidence type="ECO:0000313" key="4">
    <source>
        <dbReference type="Proteomes" id="UP000015354"/>
    </source>
</evidence>
<feature type="chain" id="PRO_5004557300" description="Membrane-associated protein" evidence="2">
    <location>
        <begin position="32"/>
        <end position="575"/>
    </location>
</feature>
<proteinExistence type="predicted"/>
<dbReference type="Proteomes" id="UP000015354">
    <property type="component" value="Unassembled WGS sequence"/>
</dbReference>
<evidence type="ECO:0008006" key="5">
    <source>
        <dbReference type="Google" id="ProtNLM"/>
    </source>
</evidence>
<keyword evidence="4" id="KW-1185">Reference proteome</keyword>
<evidence type="ECO:0000256" key="2">
    <source>
        <dbReference type="SAM" id="SignalP"/>
    </source>
</evidence>
<keyword evidence="1" id="KW-1133">Transmembrane helix</keyword>